<dbReference type="InterPro" id="IPR045892">
    <property type="entry name" value="CrtISO-like"/>
</dbReference>
<sequence>MGDDSIYDLIVVGGGMGGLATAALVQRFGLRVALLEAHTKLGGCAGYFGRECFTFDAGATALMGLNPGEPIGDLLTTLGVDLPTASTPGYRVHLPDRSFELGTEPGQFERESSSVFPDHPRAGRAFWRLQEAVGGTLFRAAGQIPRMPVARVADLWHDLRILGLSGVLAGTLAFMTVQDVLRLFRLDRDRSFRSLIAMLLQDTAQAGPESVPFANAAACLQAYRLGLRRPLGGMKRLVEGIGHRLGELGGDLRTACLVDAIDRQGPGEFAVVTRRRERLRTRQVAMNLPLDIAARLLGRPLTGSLGRSERQSRPAWSAFTGYLAIARERIPDDSPLFHHVLQSYDAPTHDGNNVLISLSAPDDEGYGPSDVRVATLSTHTEPVSWTSLDRAAYAAKKADYRRRLLGALETALPGASGALVHEEFATPRSFARYTRRSEGAVGGAPMSRWNSNFLSVGSDLLGPGLWVVGDSVFPGQGTMATVLSAIRVVERITGIRWEKSRSQYGGGKSDSLGQSERTEIRRRGG</sequence>
<dbReference type="EMBL" id="CP155447">
    <property type="protein sequence ID" value="XBH03710.1"/>
    <property type="molecule type" value="Genomic_DNA"/>
</dbReference>
<accession>A0AAU7CF57</accession>
<evidence type="ECO:0000256" key="1">
    <source>
        <dbReference type="SAM" id="MobiDB-lite"/>
    </source>
</evidence>
<reference evidence="3" key="1">
    <citation type="submission" date="2024-05" db="EMBL/GenBank/DDBJ databases">
        <title>Planctomycetes of the genus Singulisphaera possess chitinolytic capabilities.</title>
        <authorList>
            <person name="Ivanova A."/>
        </authorList>
    </citation>
    <scope>NUCLEOTIDE SEQUENCE</scope>
    <source>
        <strain evidence="3">Ch08T</strain>
    </source>
</reference>
<dbReference type="GO" id="GO:0016116">
    <property type="term" value="P:carotenoid metabolic process"/>
    <property type="evidence" value="ECO:0007669"/>
    <property type="project" value="InterPro"/>
</dbReference>
<dbReference type="SUPFAM" id="SSF51905">
    <property type="entry name" value="FAD/NAD(P)-binding domain"/>
    <property type="match status" value="1"/>
</dbReference>
<feature type="domain" description="Amine oxidase" evidence="2">
    <location>
        <begin position="16"/>
        <end position="413"/>
    </location>
</feature>
<proteinExistence type="predicted"/>
<protein>
    <submittedName>
        <fullName evidence="3">NAD(P)/FAD-dependent oxidoreductase</fullName>
    </submittedName>
</protein>
<dbReference type="PANTHER" id="PTHR46313">
    <property type="match status" value="1"/>
</dbReference>
<dbReference type="RefSeq" id="WP_406696448.1">
    <property type="nucleotide sequence ID" value="NZ_CP155447.1"/>
</dbReference>
<dbReference type="AlphaFoldDB" id="A0AAU7CF57"/>
<evidence type="ECO:0000313" key="3">
    <source>
        <dbReference type="EMBL" id="XBH03710.1"/>
    </source>
</evidence>
<gene>
    <name evidence="3" type="ORF">V5E97_36205</name>
</gene>
<dbReference type="Gene3D" id="3.50.50.60">
    <property type="entry name" value="FAD/NAD(P)-binding domain"/>
    <property type="match status" value="1"/>
</dbReference>
<dbReference type="Pfam" id="PF01593">
    <property type="entry name" value="Amino_oxidase"/>
    <property type="match status" value="1"/>
</dbReference>
<dbReference type="PANTHER" id="PTHR46313:SF3">
    <property type="entry name" value="PROLYCOPENE ISOMERASE, CHLOROPLASTIC"/>
    <property type="match status" value="1"/>
</dbReference>
<evidence type="ECO:0000259" key="2">
    <source>
        <dbReference type="Pfam" id="PF01593"/>
    </source>
</evidence>
<feature type="region of interest" description="Disordered" evidence="1">
    <location>
        <begin position="500"/>
        <end position="525"/>
    </location>
</feature>
<organism evidence="3">
    <name type="scientific">Singulisphaera sp. Ch08</name>
    <dbReference type="NCBI Taxonomy" id="3120278"/>
    <lineage>
        <taxon>Bacteria</taxon>
        <taxon>Pseudomonadati</taxon>
        <taxon>Planctomycetota</taxon>
        <taxon>Planctomycetia</taxon>
        <taxon>Isosphaerales</taxon>
        <taxon>Isosphaeraceae</taxon>
        <taxon>Singulisphaera</taxon>
    </lineage>
</organism>
<name>A0AAU7CF57_9BACT</name>
<feature type="compositionally biased region" description="Basic and acidic residues" evidence="1">
    <location>
        <begin position="516"/>
        <end position="525"/>
    </location>
</feature>
<dbReference type="InterPro" id="IPR036188">
    <property type="entry name" value="FAD/NAD-bd_sf"/>
</dbReference>
<dbReference type="GO" id="GO:0016491">
    <property type="term" value="F:oxidoreductase activity"/>
    <property type="evidence" value="ECO:0007669"/>
    <property type="project" value="InterPro"/>
</dbReference>
<dbReference type="InterPro" id="IPR002937">
    <property type="entry name" value="Amino_oxidase"/>
</dbReference>